<organism evidence="2">
    <name type="scientific">Myoviridae sp. ctRci5</name>
    <dbReference type="NCBI Taxonomy" id="2825105"/>
    <lineage>
        <taxon>Viruses</taxon>
        <taxon>Duplodnaviria</taxon>
        <taxon>Heunggongvirae</taxon>
        <taxon>Uroviricota</taxon>
        <taxon>Caudoviricetes</taxon>
    </lineage>
</organism>
<accession>A0A8S5V6Q8</accession>
<dbReference type="Pfam" id="PF20081">
    <property type="entry name" value="DUF6475"/>
    <property type="match status" value="1"/>
</dbReference>
<proteinExistence type="predicted"/>
<evidence type="ECO:0000313" key="2">
    <source>
        <dbReference type="EMBL" id="DAG02315.1"/>
    </source>
</evidence>
<sequence length="228" mass="24988">MKEQDFETFAGLMAAVCEYYRVAKLSDLAVEMYFGGLVDFSIDEVQRGLSMHMGNPDVGQYFPKAADVRRVLLGSGEANADRAWAKVYEAICRVGHMPSIAFDDAIIHAVIADMGGWVKLALVGNDELPFRERDFLRLYRGYAGRPPQEYPRYLPGLAETENFGKGYAVEPPLLLGDAAKAQQVLLAGSDKPRLAVQPMQALPEAAGGMLRHDGERGGLRRIGVEVPA</sequence>
<protein>
    <submittedName>
        <fullName evidence="2">Replisome organizer protein</fullName>
    </submittedName>
</protein>
<evidence type="ECO:0000259" key="1">
    <source>
        <dbReference type="Pfam" id="PF20081"/>
    </source>
</evidence>
<feature type="domain" description="DUF6475" evidence="1">
    <location>
        <begin position="100"/>
        <end position="186"/>
    </location>
</feature>
<dbReference type="InterPro" id="IPR045521">
    <property type="entry name" value="DUF6475"/>
</dbReference>
<name>A0A8S5V6Q8_9CAUD</name>
<reference evidence="2" key="1">
    <citation type="journal article" date="2021" name="Proc. Natl. Acad. Sci. U.S.A.">
        <title>A Catalog of Tens of Thousands of Viruses from Human Metagenomes Reveals Hidden Associations with Chronic Diseases.</title>
        <authorList>
            <person name="Tisza M.J."/>
            <person name="Buck C.B."/>
        </authorList>
    </citation>
    <scope>NUCLEOTIDE SEQUENCE</scope>
    <source>
        <strain evidence="2">CtRci5</strain>
    </source>
</reference>
<dbReference type="EMBL" id="BK016208">
    <property type="protein sequence ID" value="DAG02315.1"/>
    <property type="molecule type" value="Genomic_DNA"/>
</dbReference>